<proteinExistence type="predicted"/>
<sequence length="282" mass="32682">MRHKTKEFSLESLITRLRIEEETRKHDLKEEVNVIPKKKSTIVIKPDLKSKGNKMKCGSNKQEQLTEISVQKGGFSSYDHKSKCDWESEGWWLDTGESHHVCHDFSLFRKYNEIKDKKILLGVHHTTKVTGIGEIELKFTSCKKLVLKKVLHTSEIQKNFISGYLLHKADFTKKVLHTPEIQKNFISGYLLHKADFTQTIGSDLFTLTKNNVFVGNGYTIDGMFKLNLEMNKKLSSTYMLSTLNVWHAKLCHVSKRLISNMSRLNLIPKLSWHEFEKCACCY</sequence>
<gene>
    <name evidence="3" type="ORF">E5676_scaffold265G00860</name>
</gene>
<dbReference type="Pfam" id="PF13976">
    <property type="entry name" value="gag_pre-integrs"/>
    <property type="match status" value="1"/>
</dbReference>
<protein>
    <submittedName>
        <fullName evidence="3">Putative Polyprotein</fullName>
    </submittedName>
</protein>
<organism evidence="3 4">
    <name type="scientific">Cucumis melo var. makuwa</name>
    <name type="common">Oriental melon</name>
    <dbReference type="NCBI Taxonomy" id="1194695"/>
    <lineage>
        <taxon>Eukaryota</taxon>
        <taxon>Viridiplantae</taxon>
        <taxon>Streptophyta</taxon>
        <taxon>Embryophyta</taxon>
        <taxon>Tracheophyta</taxon>
        <taxon>Spermatophyta</taxon>
        <taxon>Magnoliopsida</taxon>
        <taxon>eudicotyledons</taxon>
        <taxon>Gunneridae</taxon>
        <taxon>Pentapetalae</taxon>
        <taxon>rosids</taxon>
        <taxon>fabids</taxon>
        <taxon>Cucurbitales</taxon>
        <taxon>Cucurbitaceae</taxon>
        <taxon>Benincaseae</taxon>
        <taxon>Cucumis</taxon>
    </lineage>
</organism>
<dbReference type="AlphaFoldDB" id="A0A5D3C7T0"/>
<accession>A0A5D3C7T0</accession>
<dbReference type="InterPro" id="IPR054722">
    <property type="entry name" value="PolX-like_BBD"/>
</dbReference>
<evidence type="ECO:0000259" key="1">
    <source>
        <dbReference type="Pfam" id="PF13976"/>
    </source>
</evidence>
<evidence type="ECO:0000259" key="2">
    <source>
        <dbReference type="Pfam" id="PF22936"/>
    </source>
</evidence>
<dbReference type="PANTHER" id="PTHR47592:SF27">
    <property type="entry name" value="OS08G0421700 PROTEIN"/>
    <property type="match status" value="1"/>
</dbReference>
<name>A0A5D3C7T0_CUCMM</name>
<reference evidence="3 4" key="1">
    <citation type="submission" date="2019-08" db="EMBL/GenBank/DDBJ databases">
        <title>Draft genome sequences of two oriental melons (Cucumis melo L. var makuwa).</title>
        <authorList>
            <person name="Kwon S.-Y."/>
        </authorList>
    </citation>
    <scope>NUCLEOTIDE SEQUENCE [LARGE SCALE GENOMIC DNA]</scope>
    <source>
        <strain evidence="4">cv. Chang Bougi</strain>
        <tissue evidence="3">Leaf</tissue>
    </source>
</reference>
<feature type="domain" description="Retrovirus-related Pol polyprotein from transposon TNT 1-94-like beta-barrel" evidence="2">
    <location>
        <begin position="91"/>
        <end position="170"/>
    </location>
</feature>
<dbReference type="Proteomes" id="UP000321947">
    <property type="component" value="Unassembled WGS sequence"/>
</dbReference>
<dbReference type="PANTHER" id="PTHR47592">
    <property type="entry name" value="PBF68 PROTEIN"/>
    <property type="match status" value="1"/>
</dbReference>
<evidence type="ECO:0000313" key="4">
    <source>
        <dbReference type="Proteomes" id="UP000321947"/>
    </source>
</evidence>
<dbReference type="InterPro" id="IPR025724">
    <property type="entry name" value="GAG-pre-integrase_dom"/>
</dbReference>
<dbReference type="EMBL" id="SSTD01012952">
    <property type="protein sequence ID" value="TYK07963.1"/>
    <property type="molecule type" value="Genomic_DNA"/>
</dbReference>
<feature type="domain" description="GAG-pre-integrase" evidence="1">
    <location>
        <begin position="223"/>
        <end position="281"/>
    </location>
</feature>
<evidence type="ECO:0000313" key="3">
    <source>
        <dbReference type="EMBL" id="TYK07963.1"/>
    </source>
</evidence>
<comment type="caution">
    <text evidence="3">The sequence shown here is derived from an EMBL/GenBank/DDBJ whole genome shotgun (WGS) entry which is preliminary data.</text>
</comment>
<dbReference type="Pfam" id="PF22936">
    <property type="entry name" value="Pol_BBD"/>
    <property type="match status" value="1"/>
</dbReference>